<dbReference type="InterPro" id="IPR000792">
    <property type="entry name" value="Tscrpt_reg_LuxR_C"/>
</dbReference>
<evidence type="ECO:0000256" key="2">
    <source>
        <dbReference type="ARBA" id="ARBA00023125"/>
    </source>
</evidence>
<dbReference type="Pfam" id="PF00196">
    <property type="entry name" value="GerE"/>
    <property type="match status" value="1"/>
</dbReference>
<gene>
    <name evidence="5" type="ORF">DSM104329_01453</name>
</gene>
<dbReference type="Gene3D" id="1.10.10.10">
    <property type="entry name" value="Winged helix-like DNA-binding domain superfamily/Winged helix DNA-binding domain"/>
    <property type="match status" value="1"/>
</dbReference>
<dbReference type="InterPro" id="IPR036693">
    <property type="entry name" value="TF_LuxR_autoind-bd_dom_sf"/>
</dbReference>
<evidence type="ECO:0000256" key="1">
    <source>
        <dbReference type="ARBA" id="ARBA00023015"/>
    </source>
</evidence>
<keyword evidence="2" id="KW-0238">DNA-binding</keyword>
<accession>A0A9E7BZY6</accession>
<dbReference type="Gene3D" id="3.30.450.80">
    <property type="entry name" value="Transcription factor LuxR-like, autoinducer-binding domain"/>
    <property type="match status" value="1"/>
</dbReference>
<dbReference type="CDD" id="cd06170">
    <property type="entry name" value="LuxR_C_like"/>
    <property type="match status" value="1"/>
</dbReference>
<evidence type="ECO:0000313" key="5">
    <source>
        <dbReference type="EMBL" id="UGS35069.1"/>
    </source>
</evidence>
<feature type="domain" description="HTH luxR-type" evidence="4">
    <location>
        <begin position="258"/>
        <end position="323"/>
    </location>
</feature>
<dbReference type="PRINTS" id="PR00038">
    <property type="entry name" value="HTHLUXR"/>
</dbReference>
<dbReference type="EMBL" id="CP087164">
    <property type="protein sequence ID" value="UGS35069.1"/>
    <property type="molecule type" value="Genomic_DNA"/>
</dbReference>
<dbReference type="InterPro" id="IPR016032">
    <property type="entry name" value="Sig_transdc_resp-reg_C-effctor"/>
</dbReference>
<dbReference type="SMART" id="SM00421">
    <property type="entry name" value="HTH_LUXR"/>
    <property type="match status" value="1"/>
</dbReference>
<keyword evidence="3" id="KW-0804">Transcription</keyword>
<evidence type="ECO:0000313" key="6">
    <source>
        <dbReference type="Proteomes" id="UP001162834"/>
    </source>
</evidence>
<dbReference type="SUPFAM" id="SSF46894">
    <property type="entry name" value="C-terminal effector domain of the bipartite response regulators"/>
    <property type="match status" value="1"/>
</dbReference>
<sequence>MLSRVAAVLSSGASTRERVLDLFSELRHVLPFEAAMLAYVHPLTGQQQALLSLGYSERVASRLVSAEFRSDFIDRFDMMSTRWPLRERDLPVDPLTVPSIAEYLTPSGLVEGIVAPLVDGSGRYQGCLFCSTSDKRHPSDDARTIIGHLAPALVKLVDPSETLRRLASTLDESWSAVGISADGACVPVGLGTGTPSLDPDGPLMRAVAARIAEGDVAGHRFLWPSDDARRWRQVVVLPCCLDAAGHGSCYGTVLALREIQPPRDLTRREIEVLSALVEGESNAVIAAKLHVAPRTVKAHVEHILEKLEVPTRAAAAVYAVEEGLVLLPAVDG</sequence>
<dbReference type="SUPFAM" id="SSF55781">
    <property type="entry name" value="GAF domain-like"/>
    <property type="match status" value="1"/>
</dbReference>
<organism evidence="5 6">
    <name type="scientific">Capillimicrobium parvum</name>
    <dbReference type="NCBI Taxonomy" id="2884022"/>
    <lineage>
        <taxon>Bacteria</taxon>
        <taxon>Bacillati</taxon>
        <taxon>Actinomycetota</taxon>
        <taxon>Thermoleophilia</taxon>
        <taxon>Solirubrobacterales</taxon>
        <taxon>Capillimicrobiaceae</taxon>
        <taxon>Capillimicrobium</taxon>
    </lineage>
</organism>
<dbReference type="GO" id="GO:0003677">
    <property type="term" value="F:DNA binding"/>
    <property type="evidence" value="ECO:0007669"/>
    <property type="project" value="UniProtKB-KW"/>
</dbReference>
<dbReference type="GO" id="GO:0006355">
    <property type="term" value="P:regulation of DNA-templated transcription"/>
    <property type="evidence" value="ECO:0007669"/>
    <property type="project" value="InterPro"/>
</dbReference>
<dbReference type="PANTHER" id="PTHR44688:SF16">
    <property type="entry name" value="DNA-BINDING TRANSCRIPTIONAL ACTIVATOR DEVR_DOSR"/>
    <property type="match status" value="1"/>
</dbReference>
<dbReference type="AlphaFoldDB" id="A0A9E7BZY6"/>
<reference evidence="5" key="1">
    <citation type="journal article" date="2022" name="Int. J. Syst. Evol. Microbiol.">
        <title>Pseudomonas aegrilactucae sp. nov. and Pseudomonas morbosilactucae sp. nov., pathogens causing bacterial rot of lettuce in Japan.</title>
        <authorList>
            <person name="Sawada H."/>
            <person name="Fujikawa T."/>
            <person name="Satou M."/>
        </authorList>
    </citation>
    <scope>NUCLEOTIDE SEQUENCE</scope>
    <source>
        <strain evidence="5">0166_1</strain>
    </source>
</reference>
<keyword evidence="6" id="KW-1185">Reference proteome</keyword>
<dbReference type="InterPro" id="IPR036388">
    <property type="entry name" value="WH-like_DNA-bd_sf"/>
</dbReference>
<proteinExistence type="predicted"/>
<dbReference type="Proteomes" id="UP001162834">
    <property type="component" value="Chromosome"/>
</dbReference>
<evidence type="ECO:0000256" key="3">
    <source>
        <dbReference type="ARBA" id="ARBA00023163"/>
    </source>
</evidence>
<name>A0A9E7BZY6_9ACTN</name>
<dbReference type="PANTHER" id="PTHR44688">
    <property type="entry name" value="DNA-BINDING TRANSCRIPTIONAL ACTIVATOR DEVR_DOSR"/>
    <property type="match status" value="1"/>
</dbReference>
<protein>
    <recommendedName>
        <fullName evidence="4">HTH luxR-type domain-containing protein</fullName>
    </recommendedName>
</protein>
<evidence type="ECO:0000259" key="4">
    <source>
        <dbReference type="PROSITE" id="PS50043"/>
    </source>
</evidence>
<dbReference type="PROSITE" id="PS00622">
    <property type="entry name" value="HTH_LUXR_1"/>
    <property type="match status" value="1"/>
</dbReference>
<dbReference type="KEGG" id="sbae:DSM104329_01453"/>
<keyword evidence="1" id="KW-0805">Transcription regulation</keyword>
<dbReference type="RefSeq" id="WP_259314731.1">
    <property type="nucleotide sequence ID" value="NZ_CP087164.1"/>
</dbReference>
<dbReference type="PROSITE" id="PS50043">
    <property type="entry name" value="HTH_LUXR_2"/>
    <property type="match status" value="1"/>
</dbReference>